<dbReference type="AlphaFoldDB" id="A0A7R9HLY3"/>
<organism evidence="1">
    <name type="scientific">Timema monikensis</name>
    <dbReference type="NCBI Taxonomy" id="170555"/>
    <lineage>
        <taxon>Eukaryota</taxon>
        <taxon>Metazoa</taxon>
        <taxon>Ecdysozoa</taxon>
        <taxon>Arthropoda</taxon>
        <taxon>Hexapoda</taxon>
        <taxon>Insecta</taxon>
        <taxon>Pterygota</taxon>
        <taxon>Neoptera</taxon>
        <taxon>Polyneoptera</taxon>
        <taxon>Phasmatodea</taxon>
        <taxon>Timematodea</taxon>
        <taxon>Timematoidea</taxon>
        <taxon>Timematidae</taxon>
        <taxon>Timema</taxon>
    </lineage>
</organism>
<protein>
    <submittedName>
        <fullName evidence="1">Uncharacterized protein</fullName>
    </submittedName>
</protein>
<evidence type="ECO:0000313" key="1">
    <source>
        <dbReference type="EMBL" id="CAD7427261.1"/>
    </source>
</evidence>
<proteinExistence type="predicted"/>
<name>A0A7R9HLY3_9NEOP</name>
<accession>A0A7R9HLY3</accession>
<gene>
    <name evidence="1" type="ORF">TMSB3V08_LOCUS4113</name>
</gene>
<reference evidence="1" key="1">
    <citation type="submission" date="2020-11" db="EMBL/GenBank/DDBJ databases">
        <authorList>
            <person name="Tran Van P."/>
        </authorList>
    </citation>
    <scope>NUCLEOTIDE SEQUENCE</scope>
</reference>
<sequence>MTGNQPGRLVLVSAEFDNDAPTLLQGFFGDERMLSTNHFPSLYEPTGIHPNRFEMLMCFFAFLLHAALRSRHVKQEFDITLWTLKPALYNLIIYLAHSQLISVGSLVFSPCVTSRAGDVKCLSLGHAENVPQPTARDLWKDSSYRSSTLKTWVDLYRLEQFVKGAAYLKGLQESCGRTNWLPPLNNKN</sequence>
<dbReference type="EMBL" id="OB793419">
    <property type="protein sequence ID" value="CAD7427261.1"/>
    <property type="molecule type" value="Genomic_DNA"/>
</dbReference>